<reference evidence="1 2" key="1">
    <citation type="submission" date="2016-10" db="EMBL/GenBank/DDBJ databases">
        <authorList>
            <person name="de Groot N.N."/>
        </authorList>
    </citation>
    <scope>NUCLEOTIDE SEQUENCE [LARGE SCALE GENOMIC DNA]</scope>
    <source>
        <strain evidence="1 2">DSM 17794</strain>
    </source>
</reference>
<dbReference type="AlphaFoldDB" id="A0A1I5DJY7"/>
<dbReference type="OrthoDB" id="713995at2"/>
<evidence type="ECO:0008006" key="3">
    <source>
        <dbReference type="Google" id="ProtNLM"/>
    </source>
</evidence>
<sequence length="136" mass="15338">MKRVFLLLITFAICASCSNDDDISTDQIVGEWKLIQAEFYGSEGESSIDYSDQNIIYDFRQTGLLKVTGGENAGYPTGEYQYSFGKDHFGCAFDSDDPKILVVKINNSKWAYNFINGKMKLNTSCVDRTDLVLEKQ</sequence>
<organism evidence="1 2">
    <name type="scientific">Salegentibacter flavus</name>
    <dbReference type="NCBI Taxonomy" id="287099"/>
    <lineage>
        <taxon>Bacteria</taxon>
        <taxon>Pseudomonadati</taxon>
        <taxon>Bacteroidota</taxon>
        <taxon>Flavobacteriia</taxon>
        <taxon>Flavobacteriales</taxon>
        <taxon>Flavobacteriaceae</taxon>
        <taxon>Salegentibacter</taxon>
    </lineage>
</organism>
<evidence type="ECO:0000313" key="1">
    <source>
        <dbReference type="EMBL" id="SFN99091.1"/>
    </source>
</evidence>
<keyword evidence="2" id="KW-1185">Reference proteome</keyword>
<name>A0A1I5DJY7_9FLAO</name>
<proteinExistence type="predicted"/>
<accession>A0A1I5DJY7</accession>
<dbReference type="STRING" id="287099.SAMN05660413_03352"/>
<dbReference type="RefSeq" id="WP_093411607.1">
    <property type="nucleotide sequence ID" value="NZ_FOVL01000038.1"/>
</dbReference>
<evidence type="ECO:0000313" key="2">
    <source>
        <dbReference type="Proteomes" id="UP000199153"/>
    </source>
</evidence>
<dbReference type="Proteomes" id="UP000199153">
    <property type="component" value="Unassembled WGS sequence"/>
</dbReference>
<gene>
    <name evidence="1" type="ORF">SAMN05660413_03352</name>
</gene>
<protein>
    <recommendedName>
        <fullName evidence="3">Lipocalin-like domain-containing protein</fullName>
    </recommendedName>
</protein>
<dbReference type="EMBL" id="FOVL01000038">
    <property type="protein sequence ID" value="SFN99091.1"/>
    <property type="molecule type" value="Genomic_DNA"/>
</dbReference>